<dbReference type="EMBL" id="WPOC01000004">
    <property type="protein sequence ID" value="MVN14476.1"/>
    <property type="molecule type" value="Genomic_DNA"/>
</dbReference>
<dbReference type="InterPro" id="IPR035906">
    <property type="entry name" value="MetI-like_sf"/>
</dbReference>
<evidence type="ECO:0000256" key="1">
    <source>
        <dbReference type="ARBA" id="ARBA00004651"/>
    </source>
</evidence>
<evidence type="ECO:0000313" key="12">
    <source>
        <dbReference type="Proteomes" id="UP000468327"/>
    </source>
</evidence>
<evidence type="ECO:0000256" key="7">
    <source>
        <dbReference type="RuleBase" id="RU363032"/>
    </source>
</evidence>
<evidence type="ECO:0000259" key="8">
    <source>
        <dbReference type="PROSITE" id="PS50928"/>
    </source>
</evidence>
<keyword evidence="6 7" id="KW-0472">Membrane</keyword>
<proteinExistence type="inferred from homology"/>
<dbReference type="GO" id="GO:0005886">
    <property type="term" value="C:plasma membrane"/>
    <property type="evidence" value="ECO:0007669"/>
    <property type="project" value="UniProtKB-SubCell"/>
</dbReference>
<evidence type="ECO:0000256" key="3">
    <source>
        <dbReference type="ARBA" id="ARBA00022475"/>
    </source>
</evidence>
<dbReference type="EMBL" id="QIBW01000010">
    <property type="protein sequence ID" value="ROT89434.1"/>
    <property type="molecule type" value="Genomic_DNA"/>
</dbReference>
<protein>
    <submittedName>
        <fullName evidence="9">ABC transporter permease subunit</fullName>
    </submittedName>
</protein>
<keyword evidence="5 7" id="KW-1133">Transmembrane helix</keyword>
<dbReference type="InterPro" id="IPR000515">
    <property type="entry name" value="MetI-like"/>
</dbReference>
<dbReference type="GO" id="GO:0055085">
    <property type="term" value="P:transmembrane transport"/>
    <property type="evidence" value="ECO:0007669"/>
    <property type="project" value="InterPro"/>
</dbReference>
<reference evidence="9 12" key="4">
    <citation type="submission" date="2019-11" db="EMBL/GenBank/DDBJ databases">
        <title>Whole genome shotgun sequencing (WGS) data from Adlercreutzia equolifaciens ResAG-91, Eggerthella lenta MRI-F36, MRI-F37, MRI-F40, ResAG-49, ResAG-88, ResAG-121, ResAG-145, and Gordonibacter sp. ResAG-5, ResAG-26, ResAG-43, ResAG-50, ResAG-59.</title>
        <authorList>
            <person name="Stoll D.A."/>
            <person name="Danylec N."/>
            <person name="Franz C.M.A.P."/>
            <person name="Huch M."/>
        </authorList>
    </citation>
    <scope>NUCLEOTIDE SEQUENCE [LARGE SCALE GENOMIC DNA]</scope>
    <source>
        <strain evidence="9 12">ResAG-59</strain>
    </source>
</reference>
<comment type="similarity">
    <text evidence="7">Belongs to the binding-protein-dependent transport system permease family.</text>
</comment>
<dbReference type="CDD" id="cd06261">
    <property type="entry name" value="TM_PBP2"/>
    <property type="match status" value="1"/>
</dbReference>
<feature type="transmembrane region" description="Helical" evidence="7">
    <location>
        <begin position="167"/>
        <end position="192"/>
    </location>
</feature>
<dbReference type="PROSITE" id="PS50928">
    <property type="entry name" value="ABC_TM1"/>
    <property type="match status" value="1"/>
</dbReference>
<keyword evidence="4 7" id="KW-0812">Transmembrane</keyword>
<evidence type="ECO:0000313" key="10">
    <source>
        <dbReference type="EMBL" id="ROT89434.1"/>
    </source>
</evidence>
<keyword evidence="2 7" id="KW-0813">Transport</keyword>
<dbReference type="Proteomes" id="UP000468327">
    <property type="component" value="Unassembled WGS sequence"/>
</dbReference>
<feature type="transmembrane region" description="Helical" evidence="7">
    <location>
        <begin position="279"/>
        <end position="300"/>
    </location>
</feature>
<feature type="domain" description="ABC transmembrane type-1" evidence="8">
    <location>
        <begin position="117"/>
        <end position="297"/>
    </location>
</feature>
<feature type="transmembrane region" description="Helical" evidence="7">
    <location>
        <begin position="125"/>
        <end position="146"/>
    </location>
</feature>
<keyword evidence="12" id="KW-1185">Reference proteome</keyword>
<dbReference type="RefSeq" id="WP_087191077.1">
    <property type="nucleotide sequence ID" value="NZ_CP168029.1"/>
</dbReference>
<dbReference type="Pfam" id="PF00528">
    <property type="entry name" value="BPD_transp_1"/>
    <property type="match status" value="1"/>
</dbReference>
<dbReference type="AlphaFoldDB" id="A0A1Y4FVF9"/>
<evidence type="ECO:0000256" key="2">
    <source>
        <dbReference type="ARBA" id="ARBA00022448"/>
    </source>
</evidence>
<gene>
    <name evidence="10" type="ORF">DMP12_09505</name>
    <name evidence="9" type="ORF">GO738_03760</name>
</gene>
<feature type="transmembrane region" description="Helical" evidence="7">
    <location>
        <begin position="62"/>
        <end position="81"/>
    </location>
</feature>
<dbReference type="PANTHER" id="PTHR30151:SF0">
    <property type="entry name" value="ABC TRANSPORTER PERMEASE PROTEIN MJ0413-RELATED"/>
    <property type="match status" value="1"/>
</dbReference>
<dbReference type="PANTHER" id="PTHR30151">
    <property type="entry name" value="ALKANE SULFONATE ABC TRANSPORTER-RELATED, MEMBRANE SUBUNIT"/>
    <property type="match status" value="1"/>
</dbReference>
<evidence type="ECO:0000256" key="5">
    <source>
        <dbReference type="ARBA" id="ARBA00022989"/>
    </source>
</evidence>
<reference evidence="11" key="1">
    <citation type="submission" date="2018-05" db="EMBL/GenBank/DDBJ databases">
        <title>Genome Sequencing of selected type strains of the family Eggerthellaceae.</title>
        <authorList>
            <person name="Danylec N."/>
            <person name="Stoll D.A."/>
            <person name="Doetsch A."/>
            <person name="Huch M."/>
        </authorList>
    </citation>
    <scope>NUCLEOTIDE SEQUENCE [LARGE SCALE GENOMIC DNA]</scope>
    <source>
        <strain evidence="11">DSM 27213</strain>
    </source>
</reference>
<evidence type="ECO:0000313" key="11">
    <source>
        <dbReference type="Proteomes" id="UP000285258"/>
    </source>
</evidence>
<dbReference type="Proteomes" id="UP000285258">
    <property type="component" value="Unassembled WGS sequence"/>
</dbReference>
<comment type="subcellular location">
    <subcellularLocation>
        <location evidence="1 7">Cell membrane</location>
        <topology evidence="1 7">Multi-pass membrane protein</topology>
    </subcellularLocation>
</comment>
<sequence>MRRLFGKEFAFAHVLLASLVLVVTCMPNQRMVTVSYYPLLAGLAVIEVLYLLRLAALRRRGAFSTGPTDIVVLVWALFIAWDVCATKLDIAPTVIVPAPEAVFNVFFAQADVIGADIVSSVTLLVMGYVGGLALGVVLGIVCGWIPRLRAMFFPIANVLAPIPPTVFAPYLIVLLPTFRTASCFIILLGVFWPQFLNMVVRTSSLDAQLLDNARTLGVRTFTMITRIILPYVLPEVLKGLRVSLTTAFLMLTFAEMLGASSGIGYFISNANNYANYTNVVAGIIVCGVVVTVLSFATAWVQRRFTTWR</sequence>
<keyword evidence="3" id="KW-1003">Cell membrane</keyword>
<evidence type="ECO:0000313" key="9">
    <source>
        <dbReference type="EMBL" id="MVN14476.1"/>
    </source>
</evidence>
<feature type="transmembrane region" description="Helical" evidence="7">
    <location>
        <begin position="35"/>
        <end position="55"/>
    </location>
</feature>
<organism evidence="10 11">
    <name type="scientific">Gordonibacter urolithinfaciens</name>
    <dbReference type="NCBI Taxonomy" id="1335613"/>
    <lineage>
        <taxon>Bacteria</taxon>
        <taxon>Bacillati</taxon>
        <taxon>Actinomycetota</taxon>
        <taxon>Coriobacteriia</taxon>
        <taxon>Eggerthellales</taxon>
        <taxon>Eggerthellaceae</taxon>
        <taxon>Gordonibacter</taxon>
    </lineage>
</organism>
<dbReference type="SUPFAM" id="SSF161098">
    <property type="entry name" value="MetI-like"/>
    <property type="match status" value="1"/>
</dbReference>
<feature type="transmembrane region" description="Helical" evidence="7">
    <location>
        <begin position="245"/>
        <end position="267"/>
    </location>
</feature>
<evidence type="ECO:0000256" key="6">
    <source>
        <dbReference type="ARBA" id="ARBA00023136"/>
    </source>
</evidence>
<reference evidence="10" key="2">
    <citation type="journal article" date="2019" name="Int. J. Syst. Evol. Microbiol.">
        <title>Gordonibacter faecihominis is a later heterotypic synonym of Gordonibacter urolithinfaciens.</title>
        <authorList>
            <person name="Danylec N."/>
            <person name="Stoll D.A."/>
            <person name="Huch M."/>
        </authorList>
    </citation>
    <scope>NUCLEOTIDE SEQUENCE</scope>
    <source>
        <strain evidence="10">DSM 27213</strain>
    </source>
</reference>
<comment type="caution">
    <text evidence="10">The sequence shown here is derived from an EMBL/GenBank/DDBJ whole genome shotgun (WGS) entry which is preliminary data.</text>
</comment>
<dbReference type="Gene3D" id="1.10.3720.10">
    <property type="entry name" value="MetI-like"/>
    <property type="match status" value="1"/>
</dbReference>
<name>A0A1Y4FVF9_9ACTN</name>
<evidence type="ECO:0000256" key="4">
    <source>
        <dbReference type="ARBA" id="ARBA00022692"/>
    </source>
</evidence>
<reference evidence="10" key="3">
    <citation type="journal article" date="2019" name="Microbiol. Resour. Announc.">
        <title>Draft Genome Sequences of Type Strains of Gordonibacter faecihominis, Paraeggerthella hongkongensis, Parvibacter caecicola,Slackia equolifaciens, Slackia faecicanis, and Slackia isoflavoniconvertens.</title>
        <authorList>
            <person name="Danylec N."/>
            <person name="Stoll D.A."/>
            <person name="Dotsch A."/>
            <person name="Huch M."/>
        </authorList>
    </citation>
    <scope>NUCLEOTIDE SEQUENCE</scope>
    <source>
        <strain evidence="10">DSM 27213</strain>
    </source>
</reference>
<accession>A0A1Y4FVF9</accession>